<dbReference type="EMBL" id="MFSP01000007">
    <property type="protein sequence ID" value="OGI70081.1"/>
    <property type="molecule type" value="Genomic_DNA"/>
</dbReference>
<name>A0A1F6VK77_9PROT</name>
<evidence type="ECO:0000259" key="1">
    <source>
        <dbReference type="PROSITE" id="PS50943"/>
    </source>
</evidence>
<sequence length="83" mass="9192">MEYTARTPKQLAQVLRAQRTSKRLTQKTAGAGVGLLPKTISAMESTPERSSVESLFKFLSALDLELVLRPKSSRSQKSPATEW</sequence>
<dbReference type="SUPFAM" id="SSF47413">
    <property type="entry name" value="lambda repressor-like DNA-binding domains"/>
    <property type="match status" value="1"/>
</dbReference>
<evidence type="ECO:0000313" key="3">
    <source>
        <dbReference type="Proteomes" id="UP000179076"/>
    </source>
</evidence>
<dbReference type="Gene3D" id="1.10.260.40">
    <property type="entry name" value="lambda repressor-like DNA-binding domains"/>
    <property type="match status" value="1"/>
</dbReference>
<accession>A0A1F6VK77</accession>
<dbReference type="CDD" id="cd00093">
    <property type="entry name" value="HTH_XRE"/>
    <property type="match status" value="1"/>
</dbReference>
<evidence type="ECO:0000313" key="2">
    <source>
        <dbReference type="EMBL" id="OGI70081.1"/>
    </source>
</evidence>
<dbReference type="InterPro" id="IPR001387">
    <property type="entry name" value="Cro/C1-type_HTH"/>
</dbReference>
<dbReference type="InterPro" id="IPR010982">
    <property type="entry name" value="Lambda_DNA-bd_dom_sf"/>
</dbReference>
<gene>
    <name evidence="2" type="ORF">A2W18_12510</name>
</gene>
<protein>
    <recommendedName>
        <fullName evidence="1">HTH cro/C1-type domain-containing protein</fullName>
    </recommendedName>
</protein>
<reference evidence="2 3" key="1">
    <citation type="journal article" date="2016" name="Nat. Commun.">
        <title>Thousands of microbial genomes shed light on interconnected biogeochemical processes in an aquifer system.</title>
        <authorList>
            <person name="Anantharaman K."/>
            <person name="Brown C.T."/>
            <person name="Hug L.A."/>
            <person name="Sharon I."/>
            <person name="Castelle C.J."/>
            <person name="Probst A.J."/>
            <person name="Thomas B.C."/>
            <person name="Singh A."/>
            <person name="Wilkins M.J."/>
            <person name="Karaoz U."/>
            <person name="Brodie E.L."/>
            <person name="Williams K.H."/>
            <person name="Hubbard S.S."/>
            <person name="Banfield J.F."/>
        </authorList>
    </citation>
    <scope>NUCLEOTIDE SEQUENCE [LARGE SCALE GENOMIC DNA]</scope>
</reference>
<dbReference type="PROSITE" id="PS50943">
    <property type="entry name" value="HTH_CROC1"/>
    <property type="match status" value="1"/>
</dbReference>
<feature type="domain" description="HTH cro/C1-type" evidence="1">
    <location>
        <begin position="15"/>
        <end position="69"/>
    </location>
</feature>
<dbReference type="Proteomes" id="UP000179076">
    <property type="component" value="Unassembled WGS sequence"/>
</dbReference>
<dbReference type="AlphaFoldDB" id="A0A1F6VK77"/>
<organism evidence="2 3">
    <name type="scientific">Candidatus Muproteobacteria bacterium RBG_16_60_9</name>
    <dbReference type="NCBI Taxonomy" id="1817755"/>
    <lineage>
        <taxon>Bacteria</taxon>
        <taxon>Pseudomonadati</taxon>
        <taxon>Pseudomonadota</taxon>
        <taxon>Candidatus Muproteobacteria</taxon>
    </lineage>
</organism>
<comment type="caution">
    <text evidence="2">The sequence shown here is derived from an EMBL/GenBank/DDBJ whole genome shotgun (WGS) entry which is preliminary data.</text>
</comment>
<proteinExistence type="predicted"/>
<dbReference type="GO" id="GO:0003677">
    <property type="term" value="F:DNA binding"/>
    <property type="evidence" value="ECO:0007669"/>
    <property type="project" value="InterPro"/>
</dbReference>